<evidence type="ECO:0000313" key="2">
    <source>
        <dbReference type="Proteomes" id="UP000199215"/>
    </source>
</evidence>
<dbReference type="InterPro" id="IPR036390">
    <property type="entry name" value="WH_DNA-bd_sf"/>
</dbReference>
<organism evidence="1 2">
    <name type="scientific">Halopenitus malekzadehii</name>
    <dbReference type="NCBI Taxonomy" id="1267564"/>
    <lineage>
        <taxon>Archaea</taxon>
        <taxon>Methanobacteriati</taxon>
        <taxon>Methanobacteriota</taxon>
        <taxon>Stenosarchaea group</taxon>
        <taxon>Halobacteria</taxon>
        <taxon>Halobacteriales</taxon>
        <taxon>Haloferacaceae</taxon>
        <taxon>Halopenitus</taxon>
    </lineage>
</organism>
<dbReference type="SUPFAM" id="SSF46785">
    <property type="entry name" value="Winged helix' DNA-binding domain"/>
    <property type="match status" value="1"/>
</dbReference>
<dbReference type="EMBL" id="FNWU01000002">
    <property type="protein sequence ID" value="SEH46515.1"/>
    <property type="molecule type" value="Genomic_DNA"/>
</dbReference>
<dbReference type="Gene3D" id="1.10.10.10">
    <property type="entry name" value="Winged helix-like DNA-binding domain superfamily/Winged helix DNA-binding domain"/>
    <property type="match status" value="1"/>
</dbReference>
<dbReference type="Pfam" id="PF24033">
    <property type="entry name" value="DUF7342"/>
    <property type="match status" value="1"/>
</dbReference>
<reference evidence="1 2" key="1">
    <citation type="submission" date="2016-10" db="EMBL/GenBank/DDBJ databases">
        <authorList>
            <person name="de Groot N.N."/>
        </authorList>
    </citation>
    <scope>NUCLEOTIDE SEQUENCE [LARGE SCALE GENOMIC DNA]</scope>
    <source>
        <strain evidence="1 2">IBRC-M10418</strain>
    </source>
</reference>
<gene>
    <name evidence="1" type="ORF">SAMN05192561_102167</name>
</gene>
<sequence>MNSDPDRYGPPTEDFSDSVADRLSEAPTDERVHRVALALTEPTGVSEVAERADCSPNAARRHLARLADIGVLERVTSDPDTFERNESYFEWRRLNRLASLPEGERDRRLRELLSEDAAYRDRYAVERPSAVDPLSVAGDDDHGDAEQVWLDCRNWEAIREEISDLRRVRRSDSIVDEAV</sequence>
<evidence type="ECO:0000313" key="1">
    <source>
        <dbReference type="EMBL" id="SEH46515.1"/>
    </source>
</evidence>
<dbReference type="RefSeq" id="WP_092816067.1">
    <property type="nucleotide sequence ID" value="NZ_FNWU01000002.1"/>
</dbReference>
<keyword evidence="2" id="KW-1185">Reference proteome</keyword>
<accession>A0A1H6IJL8</accession>
<dbReference type="InterPro" id="IPR036388">
    <property type="entry name" value="WH-like_DNA-bd_sf"/>
</dbReference>
<dbReference type="InterPro" id="IPR055766">
    <property type="entry name" value="DUF7342"/>
</dbReference>
<proteinExistence type="predicted"/>
<dbReference type="OrthoDB" id="240032at2157"/>
<protein>
    <submittedName>
        <fullName evidence="1">Uncharacterized protein</fullName>
    </submittedName>
</protein>
<dbReference type="STRING" id="1267564.SAMN05192561_102167"/>
<dbReference type="AlphaFoldDB" id="A0A1H6IJL8"/>
<name>A0A1H6IJL8_9EURY</name>
<dbReference type="Proteomes" id="UP000199215">
    <property type="component" value="Unassembled WGS sequence"/>
</dbReference>